<gene>
    <name evidence="1" type="ORF">BJ138DRAFT_13480</name>
</gene>
<sequence length="419" mass="45284">MHGRRRKPVVGRVVGRVIGRELDGVPRENLAVWGEYWVARPHVTSGPPEYIEAQFWINGAHGPSPTLIAPLSPSESNITFSEEVSEDDLFLDSSSSTPRPHSAPVASMRPVRSSGSSDLPEMQHLETPATHRLSSFSSTRPVPEPRNTVPAYPTEAEEQSYRVISQNTSSFCQSGPLQIDLATLNIPLDDWSYANHIHGGPNSSTIQTVENQSSAMQAPPFPIPEIDISWYGRLHIPLPSSCAIPHSSERNLNTVPGYNFQDLESLPSSLPSFDGHRNPASRHSVAPAMSWNNASSPPSVPPTRSYILQPGPSSQASSQPGWICYGSHLSSISAPSQAPPLTGYSGHPLPSSLPEDIANFATLQTGAHPADYFGHQYQNYSAGSAFSSALPSLSAHGVSSFDHYEQSTSRPGASFRPQQ</sequence>
<accession>A0ACB8ATT3</accession>
<organism evidence="1 2">
    <name type="scientific">Hygrophoropsis aurantiaca</name>
    <dbReference type="NCBI Taxonomy" id="72124"/>
    <lineage>
        <taxon>Eukaryota</taxon>
        <taxon>Fungi</taxon>
        <taxon>Dikarya</taxon>
        <taxon>Basidiomycota</taxon>
        <taxon>Agaricomycotina</taxon>
        <taxon>Agaricomycetes</taxon>
        <taxon>Agaricomycetidae</taxon>
        <taxon>Boletales</taxon>
        <taxon>Coniophorineae</taxon>
        <taxon>Hygrophoropsidaceae</taxon>
        <taxon>Hygrophoropsis</taxon>
    </lineage>
</organism>
<proteinExistence type="predicted"/>
<dbReference type="Proteomes" id="UP000790377">
    <property type="component" value="Unassembled WGS sequence"/>
</dbReference>
<dbReference type="EMBL" id="MU267589">
    <property type="protein sequence ID" value="KAH7916795.1"/>
    <property type="molecule type" value="Genomic_DNA"/>
</dbReference>
<protein>
    <submittedName>
        <fullName evidence="1">Uncharacterized protein</fullName>
    </submittedName>
</protein>
<comment type="caution">
    <text evidence="1">The sequence shown here is derived from an EMBL/GenBank/DDBJ whole genome shotgun (WGS) entry which is preliminary data.</text>
</comment>
<evidence type="ECO:0000313" key="2">
    <source>
        <dbReference type="Proteomes" id="UP000790377"/>
    </source>
</evidence>
<evidence type="ECO:0000313" key="1">
    <source>
        <dbReference type="EMBL" id="KAH7916795.1"/>
    </source>
</evidence>
<keyword evidence="2" id="KW-1185">Reference proteome</keyword>
<reference evidence="1" key="1">
    <citation type="journal article" date="2021" name="New Phytol.">
        <title>Evolutionary innovations through gain and loss of genes in the ectomycorrhizal Boletales.</title>
        <authorList>
            <person name="Wu G."/>
            <person name="Miyauchi S."/>
            <person name="Morin E."/>
            <person name="Kuo A."/>
            <person name="Drula E."/>
            <person name="Varga T."/>
            <person name="Kohler A."/>
            <person name="Feng B."/>
            <person name="Cao Y."/>
            <person name="Lipzen A."/>
            <person name="Daum C."/>
            <person name="Hundley H."/>
            <person name="Pangilinan J."/>
            <person name="Johnson J."/>
            <person name="Barry K."/>
            <person name="LaButti K."/>
            <person name="Ng V."/>
            <person name="Ahrendt S."/>
            <person name="Min B."/>
            <person name="Choi I.G."/>
            <person name="Park H."/>
            <person name="Plett J.M."/>
            <person name="Magnuson J."/>
            <person name="Spatafora J.W."/>
            <person name="Nagy L.G."/>
            <person name="Henrissat B."/>
            <person name="Grigoriev I.V."/>
            <person name="Yang Z.L."/>
            <person name="Xu J."/>
            <person name="Martin F.M."/>
        </authorList>
    </citation>
    <scope>NUCLEOTIDE SEQUENCE</scope>
    <source>
        <strain evidence="1">ATCC 28755</strain>
    </source>
</reference>
<name>A0ACB8ATT3_9AGAM</name>